<name>A0A4Q2L320_9MICO</name>
<evidence type="ECO:0000256" key="1">
    <source>
        <dbReference type="ARBA" id="ARBA00023015"/>
    </source>
</evidence>
<dbReference type="Proteomes" id="UP000293865">
    <property type="component" value="Unassembled WGS sequence"/>
</dbReference>
<dbReference type="AlphaFoldDB" id="A0A4Q2L320"/>
<dbReference type="PROSITE" id="PS50977">
    <property type="entry name" value="HTH_TETR_2"/>
    <property type="match status" value="1"/>
</dbReference>
<dbReference type="Pfam" id="PF00440">
    <property type="entry name" value="TetR_N"/>
    <property type="match status" value="1"/>
</dbReference>
<evidence type="ECO:0000313" key="6">
    <source>
        <dbReference type="EMBL" id="RXZ72525.1"/>
    </source>
</evidence>
<dbReference type="GO" id="GO:0003700">
    <property type="term" value="F:DNA-binding transcription factor activity"/>
    <property type="evidence" value="ECO:0007669"/>
    <property type="project" value="TreeGrafter"/>
</dbReference>
<protein>
    <submittedName>
        <fullName evidence="6">TetR/AcrR family transcriptional regulator</fullName>
    </submittedName>
</protein>
<gene>
    <name evidence="6" type="ORF">ESP51_03405</name>
</gene>
<keyword evidence="2 4" id="KW-0238">DNA-binding</keyword>
<keyword evidence="1" id="KW-0805">Transcription regulation</keyword>
<keyword evidence="3" id="KW-0804">Transcription</keyword>
<dbReference type="InterPro" id="IPR050109">
    <property type="entry name" value="HTH-type_TetR-like_transc_reg"/>
</dbReference>
<evidence type="ECO:0000256" key="2">
    <source>
        <dbReference type="ARBA" id="ARBA00023125"/>
    </source>
</evidence>
<evidence type="ECO:0000313" key="7">
    <source>
        <dbReference type="Proteomes" id="UP000293865"/>
    </source>
</evidence>
<dbReference type="PANTHER" id="PTHR30055">
    <property type="entry name" value="HTH-TYPE TRANSCRIPTIONAL REGULATOR RUTR"/>
    <property type="match status" value="1"/>
</dbReference>
<dbReference type="InterPro" id="IPR001647">
    <property type="entry name" value="HTH_TetR"/>
</dbReference>
<organism evidence="6 7">
    <name type="scientific">Agromyces albus</name>
    <dbReference type="NCBI Taxonomy" id="205332"/>
    <lineage>
        <taxon>Bacteria</taxon>
        <taxon>Bacillati</taxon>
        <taxon>Actinomycetota</taxon>
        <taxon>Actinomycetes</taxon>
        <taxon>Micrococcales</taxon>
        <taxon>Microbacteriaceae</taxon>
        <taxon>Agromyces</taxon>
    </lineage>
</organism>
<feature type="DNA-binding region" description="H-T-H motif" evidence="4">
    <location>
        <begin position="42"/>
        <end position="61"/>
    </location>
</feature>
<dbReference type="InterPro" id="IPR009057">
    <property type="entry name" value="Homeodomain-like_sf"/>
</dbReference>
<dbReference type="PANTHER" id="PTHR30055:SF234">
    <property type="entry name" value="HTH-TYPE TRANSCRIPTIONAL REGULATOR BETI"/>
    <property type="match status" value="1"/>
</dbReference>
<dbReference type="Gene3D" id="1.10.357.10">
    <property type="entry name" value="Tetracycline Repressor, domain 2"/>
    <property type="match status" value="1"/>
</dbReference>
<dbReference type="RefSeq" id="WP_129519489.1">
    <property type="nucleotide sequence ID" value="NZ_SDPN01000004.1"/>
</dbReference>
<dbReference type="SUPFAM" id="SSF48498">
    <property type="entry name" value="Tetracyclin repressor-like, C-terminal domain"/>
    <property type="match status" value="1"/>
</dbReference>
<reference evidence="6 7" key="1">
    <citation type="submission" date="2019-01" db="EMBL/GenBank/DDBJ databases">
        <title>Agromyces.</title>
        <authorList>
            <person name="Li J."/>
        </authorList>
    </citation>
    <scope>NUCLEOTIDE SEQUENCE [LARGE SCALE GENOMIC DNA]</scope>
    <source>
        <strain evidence="6 7">DSM 15934</strain>
    </source>
</reference>
<proteinExistence type="predicted"/>
<comment type="caution">
    <text evidence="6">The sequence shown here is derived from an EMBL/GenBank/DDBJ whole genome shotgun (WGS) entry which is preliminary data.</text>
</comment>
<dbReference type="SUPFAM" id="SSF46689">
    <property type="entry name" value="Homeodomain-like"/>
    <property type="match status" value="1"/>
</dbReference>
<evidence type="ECO:0000256" key="4">
    <source>
        <dbReference type="PROSITE-ProRule" id="PRU00335"/>
    </source>
</evidence>
<dbReference type="InterPro" id="IPR036271">
    <property type="entry name" value="Tet_transcr_reg_TetR-rel_C_sf"/>
</dbReference>
<sequence length="203" mass="22334">MQAATEAPAPRVQRRLAPEVRRRQIVVEAARLVSAAGFNAVSLNDIAEACEIRKSSVLHHFPSMVDLLAAVLAYRDEMAAPVQPPLEELADPAAASAFFRGTVEHNAQHRELVRLYAVLRVEAIDPSHPAHAYFRNREQSTIDSFTAILAWKPAPILAAREIYAFWTGLETLWVADPSVDMLAVWDSFASRFFSVPSGPSACA</sequence>
<keyword evidence="7" id="KW-1185">Reference proteome</keyword>
<feature type="domain" description="HTH tetR-type" evidence="5">
    <location>
        <begin position="19"/>
        <end position="79"/>
    </location>
</feature>
<evidence type="ECO:0000259" key="5">
    <source>
        <dbReference type="PROSITE" id="PS50977"/>
    </source>
</evidence>
<dbReference type="GO" id="GO:0000976">
    <property type="term" value="F:transcription cis-regulatory region binding"/>
    <property type="evidence" value="ECO:0007669"/>
    <property type="project" value="TreeGrafter"/>
</dbReference>
<dbReference type="OrthoDB" id="7505659at2"/>
<dbReference type="EMBL" id="SDPN01000004">
    <property type="protein sequence ID" value="RXZ72525.1"/>
    <property type="molecule type" value="Genomic_DNA"/>
</dbReference>
<accession>A0A4Q2L320</accession>
<evidence type="ECO:0000256" key="3">
    <source>
        <dbReference type="ARBA" id="ARBA00023163"/>
    </source>
</evidence>